<keyword evidence="6 7" id="KW-0472">Membrane</keyword>
<feature type="transmembrane region" description="Helical" evidence="7">
    <location>
        <begin position="208"/>
        <end position="234"/>
    </location>
</feature>
<reference evidence="8 9" key="1">
    <citation type="submission" date="2024-01" db="EMBL/GenBank/DDBJ databases">
        <title>The complete chloroplast genome sequence of Lithospermum erythrorhizon: insights into the phylogenetic relationship among Boraginaceae species and the maternal lineages of purple gromwells.</title>
        <authorList>
            <person name="Okada T."/>
            <person name="Watanabe K."/>
        </authorList>
    </citation>
    <scope>NUCLEOTIDE SEQUENCE [LARGE SCALE GENOMIC DNA]</scope>
</reference>
<feature type="transmembrane region" description="Helical" evidence="7">
    <location>
        <begin position="14"/>
        <end position="39"/>
    </location>
</feature>
<dbReference type="GO" id="GO:0015211">
    <property type="term" value="F:purine nucleoside transmembrane transporter activity"/>
    <property type="evidence" value="ECO:0007669"/>
    <property type="project" value="UniProtKB-UniRule"/>
</dbReference>
<evidence type="ECO:0000256" key="3">
    <source>
        <dbReference type="ARBA" id="ARBA00022448"/>
    </source>
</evidence>
<feature type="transmembrane region" description="Helical" evidence="7">
    <location>
        <begin position="283"/>
        <end position="304"/>
    </location>
</feature>
<dbReference type="SUPFAM" id="SSF103481">
    <property type="entry name" value="Multidrug resistance efflux transporter EmrE"/>
    <property type="match status" value="1"/>
</dbReference>
<evidence type="ECO:0000256" key="2">
    <source>
        <dbReference type="ARBA" id="ARBA00006213"/>
    </source>
</evidence>
<evidence type="ECO:0000256" key="4">
    <source>
        <dbReference type="ARBA" id="ARBA00022692"/>
    </source>
</evidence>
<dbReference type="GO" id="GO:0016020">
    <property type="term" value="C:membrane"/>
    <property type="evidence" value="ECO:0007669"/>
    <property type="project" value="UniProtKB-SubCell"/>
</dbReference>
<dbReference type="EMBL" id="BAABME010012862">
    <property type="protein sequence ID" value="GAA0185597.1"/>
    <property type="molecule type" value="Genomic_DNA"/>
</dbReference>
<keyword evidence="9" id="KW-1185">Reference proteome</keyword>
<dbReference type="PANTHER" id="PTHR31376">
    <property type="entry name" value="OS09G0467300 PROTEIN-RELATED"/>
    <property type="match status" value="1"/>
</dbReference>
<evidence type="ECO:0000256" key="6">
    <source>
        <dbReference type="ARBA" id="ARBA00023136"/>
    </source>
</evidence>
<dbReference type="GO" id="GO:0005345">
    <property type="term" value="F:purine nucleobase transmembrane transporter activity"/>
    <property type="evidence" value="ECO:0007669"/>
    <property type="project" value="UniProtKB-UniRule"/>
</dbReference>
<keyword evidence="3 7" id="KW-0813">Transport</keyword>
<dbReference type="InterPro" id="IPR037185">
    <property type="entry name" value="EmrE-like"/>
</dbReference>
<comment type="subcellular location">
    <subcellularLocation>
        <location evidence="1 7">Membrane</location>
        <topology evidence="1 7">Multi-pass membrane protein</topology>
    </subcellularLocation>
</comment>
<feature type="transmembrane region" description="Helical" evidence="7">
    <location>
        <begin position="176"/>
        <end position="196"/>
    </location>
</feature>
<dbReference type="AlphaFoldDB" id="A0AAV3RZ58"/>
<dbReference type="Pfam" id="PF16913">
    <property type="entry name" value="PUNUT"/>
    <property type="match status" value="1"/>
</dbReference>
<feature type="transmembrane region" description="Helical" evidence="7">
    <location>
        <begin position="88"/>
        <end position="107"/>
    </location>
</feature>
<sequence>MESGNPMSETLRKLFLVISAIASVVGGCAGSLVIRLYFIHGGSRIWLSSFLQTAGFPINLIPLAIIYMIRRKSQNPSNAKLILMEMPLFKASVIIGLLFGVIDYLYSYGSSKLPVSTSALIYSSQLAFVAGFAFFIVKQKFTPYTVNTLVLLTIGPAILALNASSDRPEGESTRDYIKGFIMTGLAALVNGFVLPLMELAYKKANQEITFTLAVEFNMMMCFFATAFSTVGMLINKDFQAISREAREFELGEPIYYLVLVSTSILWTMSLLGLNGVIFCGSSLLSGILSALSIPIVEVLAVIFYHEKFQAQKGISLLLSLWGFVSYFYGEIRASKKASNLATPEVEVGAQEINTQKEIVDTKIEAGTSL</sequence>
<evidence type="ECO:0000256" key="7">
    <source>
        <dbReference type="RuleBase" id="RU368015"/>
    </source>
</evidence>
<accession>A0AAV3RZ58</accession>
<keyword evidence="4 7" id="KW-0812">Transmembrane</keyword>
<proteinExistence type="inferred from homology"/>
<keyword evidence="5 7" id="KW-1133">Transmembrane helix</keyword>
<feature type="transmembrane region" description="Helical" evidence="7">
    <location>
        <begin position="45"/>
        <end position="67"/>
    </location>
</feature>
<dbReference type="InterPro" id="IPR030182">
    <property type="entry name" value="PUP_plant"/>
</dbReference>
<feature type="transmembrane region" description="Helical" evidence="7">
    <location>
        <begin position="254"/>
        <end position="276"/>
    </location>
</feature>
<gene>
    <name evidence="8" type="ORF">LIER_32885</name>
</gene>
<feature type="transmembrane region" description="Helical" evidence="7">
    <location>
        <begin position="144"/>
        <end position="164"/>
    </location>
</feature>
<evidence type="ECO:0000313" key="8">
    <source>
        <dbReference type="EMBL" id="GAA0185597.1"/>
    </source>
</evidence>
<name>A0AAV3RZ58_LITER</name>
<evidence type="ECO:0000256" key="5">
    <source>
        <dbReference type="ARBA" id="ARBA00022989"/>
    </source>
</evidence>
<evidence type="ECO:0000256" key="1">
    <source>
        <dbReference type="ARBA" id="ARBA00004141"/>
    </source>
</evidence>
<dbReference type="PANTHER" id="PTHR31376:SF1">
    <property type="entry name" value="PURINE PERMEASE 2"/>
    <property type="match status" value="1"/>
</dbReference>
<feature type="transmembrane region" description="Helical" evidence="7">
    <location>
        <begin position="310"/>
        <end position="329"/>
    </location>
</feature>
<comment type="similarity">
    <text evidence="2 7">Belongs to the purine permeases (TC 2.A.7.14) family.</text>
</comment>
<protein>
    <recommendedName>
        <fullName evidence="7">Probable purine permease</fullName>
    </recommendedName>
</protein>
<evidence type="ECO:0000313" key="9">
    <source>
        <dbReference type="Proteomes" id="UP001454036"/>
    </source>
</evidence>
<comment type="caution">
    <text evidence="8">The sequence shown here is derived from an EMBL/GenBank/DDBJ whole genome shotgun (WGS) entry which is preliminary data.</text>
</comment>
<organism evidence="8 9">
    <name type="scientific">Lithospermum erythrorhizon</name>
    <name type="common">Purple gromwell</name>
    <name type="synonym">Lithospermum officinale var. erythrorhizon</name>
    <dbReference type="NCBI Taxonomy" id="34254"/>
    <lineage>
        <taxon>Eukaryota</taxon>
        <taxon>Viridiplantae</taxon>
        <taxon>Streptophyta</taxon>
        <taxon>Embryophyta</taxon>
        <taxon>Tracheophyta</taxon>
        <taxon>Spermatophyta</taxon>
        <taxon>Magnoliopsida</taxon>
        <taxon>eudicotyledons</taxon>
        <taxon>Gunneridae</taxon>
        <taxon>Pentapetalae</taxon>
        <taxon>asterids</taxon>
        <taxon>lamiids</taxon>
        <taxon>Boraginales</taxon>
        <taxon>Boraginaceae</taxon>
        <taxon>Boraginoideae</taxon>
        <taxon>Lithospermeae</taxon>
        <taxon>Lithospermum</taxon>
    </lineage>
</organism>
<dbReference type="Proteomes" id="UP001454036">
    <property type="component" value="Unassembled WGS sequence"/>
</dbReference>
<feature type="transmembrane region" description="Helical" evidence="7">
    <location>
        <begin position="119"/>
        <end position="137"/>
    </location>
</feature>